<evidence type="ECO:0000313" key="1">
    <source>
        <dbReference type="EMBL" id="KAG5409375.1"/>
    </source>
</evidence>
<dbReference type="Proteomes" id="UP000823674">
    <property type="component" value="Chromosome A02"/>
</dbReference>
<proteinExistence type="predicted"/>
<keyword evidence="2" id="KW-1185">Reference proteome</keyword>
<protein>
    <submittedName>
        <fullName evidence="1">Uncharacterized protein</fullName>
    </submittedName>
</protein>
<evidence type="ECO:0000313" key="2">
    <source>
        <dbReference type="Proteomes" id="UP000823674"/>
    </source>
</evidence>
<reference evidence="1 2" key="1">
    <citation type="submission" date="2021-03" db="EMBL/GenBank/DDBJ databases">
        <authorList>
            <person name="King G.J."/>
            <person name="Bancroft I."/>
            <person name="Baten A."/>
            <person name="Bloomfield J."/>
            <person name="Borpatragohain P."/>
            <person name="He Z."/>
            <person name="Irish N."/>
            <person name="Irwin J."/>
            <person name="Liu K."/>
            <person name="Mauleon R.P."/>
            <person name="Moore J."/>
            <person name="Morris R."/>
            <person name="Ostergaard L."/>
            <person name="Wang B."/>
            <person name="Wells R."/>
        </authorList>
    </citation>
    <scope>NUCLEOTIDE SEQUENCE [LARGE SCALE GENOMIC DNA]</scope>
    <source>
        <strain evidence="1">R-o-18</strain>
        <tissue evidence="1">Leaf</tissue>
    </source>
</reference>
<name>A0ABQ7NH22_BRACM</name>
<gene>
    <name evidence="1" type="primary">A02p017590.1_BraROA</name>
    <name evidence="1" type="ORF">IGI04_005694</name>
</gene>
<comment type="caution">
    <text evidence="1">The sequence shown here is derived from an EMBL/GenBank/DDBJ whole genome shotgun (WGS) entry which is preliminary data.</text>
</comment>
<dbReference type="EMBL" id="JADBGQ010000002">
    <property type="protein sequence ID" value="KAG5409375.1"/>
    <property type="molecule type" value="Genomic_DNA"/>
</dbReference>
<organism evidence="1 2">
    <name type="scientific">Brassica rapa subsp. trilocularis</name>
    <dbReference type="NCBI Taxonomy" id="1813537"/>
    <lineage>
        <taxon>Eukaryota</taxon>
        <taxon>Viridiplantae</taxon>
        <taxon>Streptophyta</taxon>
        <taxon>Embryophyta</taxon>
        <taxon>Tracheophyta</taxon>
        <taxon>Spermatophyta</taxon>
        <taxon>Magnoliopsida</taxon>
        <taxon>eudicotyledons</taxon>
        <taxon>Gunneridae</taxon>
        <taxon>Pentapetalae</taxon>
        <taxon>rosids</taxon>
        <taxon>malvids</taxon>
        <taxon>Brassicales</taxon>
        <taxon>Brassicaceae</taxon>
        <taxon>Brassiceae</taxon>
        <taxon>Brassica</taxon>
    </lineage>
</organism>
<accession>A0ABQ7NH22</accession>
<sequence>MISLLHVYNLGQTASIIIRLMWSLKLAATLSTPVGSGEEEEDITDVDSEEERERDAIAMMEMLNRVSPIKEQQLKKAETWHRDAAARVQYSRPAQPITCATFAEDVLEGRASVSQSHEHKHQPMIFGPASIVNGGLSTERERMIAQMQCTNI</sequence>